<reference evidence="2" key="1">
    <citation type="submission" date="2021-02" db="EMBL/GenBank/DDBJ databases">
        <authorList>
            <person name="Nowell W R."/>
        </authorList>
    </citation>
    <scope>NUCLEOTIDE SEQUENCE</scope>
</reference>
<dbReference type="EMBL" id="CAJOBC010009865">
    <property type="protein sequence ID" value="CAF3998411.1"/>
    <property type="molecule type" value="Genomic_DNA"/>
</dbReference>
<dbReference type="EMBL" id="CAJNOQ010009860">
    <property type="protein sequence ID" value="CAF1236051.1"/>
    <property type="molecule type" value="Genomic_DNA"/>
</dbReference>
<feature type="non-terminal residue" evidence="2">
    <location>
        <position position="1"/>
    </location>
</feature>
<dbReference type="SMART" id="SM01119">
    <property type="entry name" value="D-ser_dehydrat"/>
    <property type="match status" value="1"/>
</dbReference>
<dbReference type="AlphaFoldDB" id="A0A814Z0B0"/>
<dbReference type="Proteomes" id="UP000663829">
    <property type="component" value="Unassembled WGS sequence"/>
</dbReference>
<sequence>QAAYEGGVRRVLMANQLVGKQNMSIISSLLVDSTFEFFCLVDSIENVNQLGKYFKETEQCLNVLLEVGMNDARTGVRDESQRDAVLTAIRQWPDNLMLAGVEVFEGVLSEEQSVRTLLQRVAEWTVKLVDNKDIRYRPAILTGAGSAWYDVVAEEFDKVVGNRTDVEIVLRPGCYLSHDAGTYKTAQEKILQRNPIAKQIGQGLRPALHIWAYVQSIPESNRAIISMGKRDVAFDAGYPMPSLHYRSGWAEPRKMEDNIWEVTGLMDQHAFMRIREGDDLRVGDMIAFDISHPCLTFDKWKYILIVDTNFTVIDIAETYF</sequence>
<evidence type="ECO:0000259" key="1">
    <source>
        <dbReference type="SMART" id="SM01119"/>
    </source>
</evidence>
<proteinExistence type="predicted"/>
<dbReference type="InterPro" id="IPR051466">
    <property type="entry name" value="D-amino_acid_metab_enzyme"/>
</dbReference>
<dbReference type="InterPro" id="IPR026956">
    <property type="entry name" value="D-ser_dehydrat-like_dom"/>
</dbReference>
<feature type="domain" description="D-serine dehydratase-like" evidence="1">
    <location>
        <begin position="207"/>
        <end position="307"/>
    </location>
</feature>
<dbReference type="PANTHER" id="PTHR28004">
    <property type="entry name" value="ZGC:162816-RELATED"/>
    <property type="match status" value="1"/>
</dbReference>
<evidence type="ECO:0000313" key="2">
    <source>
        <dbReference type="EMBL" id="CAF1236051.1"/>
    </source>
</evidence>
<dbReference type="PANTHER" id="PTHR28004:SF8">
    <property type="entry name" value="D-SERINE DEAMINASE"/>
    <property type="match status" value="1"/>
</dbReference>
<comment type="caution">
    <text evidence="2">The sequence shown here is derived from an EMBL/GenBank/DDBJ whole genome shotgun (WGS) entry which is preliminary data.</text>
</comment>
<keyword evidence="4" id="KW-1185">Reference proteome</keyword>
<name>A0A814Z0B0_9BILA</name>
<dbReference type="Gene3D" id="2.40.37.20">
    <property type="entry name" value="D-serine dehydratase-like domain"/>
    <property type="match status" value="1"/>
</dbReference>
<dbReference type="InterPro" id="IPR042208">
    <property type="entry name" value="D-ser_dehydrat-like_sf"/>
</dbReference>
<organism evidence="2 4">
    <name type="scientific">Didymodactylos carnosus</name>
    <dbReference type="NCBI Taxonomy" id="1234261"/>
    <lineage>
        <taxon>Eukaryota</taxon>
        <taxon>Metazoa</taxon>
        <taxon>Spiralia</taxon>
        <taxon>Gnathifera</taxon>
        <taxon>Rotifera</taxon>
        <taxon>Eurotatoria</taxon>
        <taxon>Bdelloidea</taxon>
        <taxon>Philodinida</taxon>
        <taxon>Philodinidae</taxon>
        <taxon>Didymodactylos</taxon>
    </lineage>
</organism>
<dbReference type="OrthoDB" id="20198at2759"/>
<dbReference type="Gene3D" id="3.20.20.10">
    <property type="entry name" value="Alanine racemase"/>
    <property type="match status" value="1"/>
</dbReference>
<evidence type="ECO:0000313" key="4">
    <source>
        <dbReference type="Proteomes" id="UP000663829"/>
    </source>
</evidence>
<protein>
    <recommendedName>
        <fullName evidence="1">D-serine dehydratase-like domain-containing protein</fullName>
    </recommendedName>
</protein>
<dbReference type="SUPFAM" id="SSF51419">
    <property type="entry name" value="PLP-binding barrel"/>
    <property type="match status" value="1"/>
</dbReference>
<dbReference type="InterPro" id="IPR029066">
    <property type="entry name" value="PLP-binding_barrel"/>
</dbReference>
<gene>
    <name evidence="2" type="ORF">GPM918_LOCUS25419</name>
    <name evidence="3" type="ORF">SRO942_LOCUS25425</name>
</gene>
<evidence type="ECO:0000313" key="3">
    <source>
        <dbReference type="EMBL" id="CAF3998411.1"/>
    </source>
</evidence>
<accession>A0A814Z0B0</accession>
<dbReference type="Proteomes" id="UP000681722">
    <property type="component" value="Unassembled WGS sequence"/>
</dbReference>
<dbReference type="Pfam" id="PF14031">
    <property type="entry name" value="D-ser_dehydrat"/>
    <property type="match status" value="1"/>
</dbReference>